<organism evidence="1 2">
    <name type="scientific">Protopolystoma xenopodis</name>
    <dbReference type="NCBI Taxonomy" id="117903"/>
    <lineage>
        <taxon>Eukaryota</taxon>
        <taxon>Metazoa</taxon>
        <taxon>Spiralia</taxon>
        <taxon>Lophotrochozoa</taxon>
        <taxon>Platyhelminthes</taxon>
        <taxon>Monogenea</taxon>
        <taxon>Polyopisthocotylea</taxon>
        <taxon>Polystomatidea</taxon>
        <taxon>Polystomatidae</taxon>
        <taxon>Protopolystoma</taxon>
    </lineage>
</organism>
<comment type="caution">
    <text evidence="1">The sequence shown here is derived from an EMBL/GenBank/DDBJ whole genome shotgun (WGS) entry which is preliminary data.</text>
</comment>
<protein>
    <submittedName>
        <fullName evidence="1">Uncharacterized protein</fullName>
    </submittedName>
</protein>
<evidence type="ECO:0000313" key="2">
    <source>
        <dbReference type="Proteomes" id="UP000784294"/>
    </source>
</evidence>
<name>A0A3S5C706_9PLAT</name>
<accession>A0A3S5C706</accession>
<sequence length="188" mass="20048">MVMRRLANSPDTPPHATRKSLLAHRKGGFRSVLTDACQRRGNGFALSCFRLASLSANWSDSASNPDSCRDELALVTSCGHLLCTAECSASAVANAIFSSSARTKEHREAEAEAEAQRRSQGLGALACGTVGTIGLGWVGPGLQNSLGHGRQLLRSGSVLGGQSDNWNQFRPPTVCRNIATLLLLRHQH</sequence>
<dbReference type="AlphaFoldDB" id="A0A3S5C706"/>
<gene>
    <name evidence="1" type="ORF">PXEA_LOCUS32972</name>
</gene>
<dbReference type="EMBL" id="CAAALY010261575">
    <property type="protein sequence ID" value="VEL39532.1"/>
    <property type="molecule type" value="Genomic_DNA"/>
</dbReference>
<dbReference type="Proteomes" id="UP000784294">
    <property type="component" value="Unassembled WGS sequence"/>
</dbReference>
<keyword evidence="2" id="KW-1185">Reference proteome</keyword>
<evidence type="ECO:0000313" key="1">
    <source>
        <dbReference type="EMBL" id="VEL39532.1"/>
    </source>
</evidence>
<proteinExistence type="predicted"/>
<reference evidence="1" key="1">
    <citation type="submission" date="2018-11" db="EMBL/GenBank/DDBJ databases">
        <authorList>
            <consortium name="Pathogen Informatics"/>
        </authorList>
    </citation>
    <scope>NUCLEOTIDE SEQUENCE</scope>
</reference>